<dbReference type="Pfam" id="PF22659">
    <property type="entry name" value="YycE-like_C"/>
    <property type="match status" value="1"/>
</dbReference>
<dbReference type="Proteomes" id="UP001602013">
    <property type="component" value="Unassembled WGS sequence"/>
</dbReference>
<dbReference type="InterPro" id="IPR058997">
    <property type="entry name" value="YycE-like_C"/>
</dbReference>
<protein>
    <submittedName>
        <fullName evidence="2">VOC family protein</fullName>
    </submittedName>
</protein>
<evidence type="ECO:0000259" key="1">
    <source>
        <dbReference type="PROSITE" id="PS51819"/>
    </source>
</evidence>
<comment type="caution">
    <text evidence="2">The sequence shown here is derived from an EMBL/GenBank/DDBJ whole genome shotgun (WGS) entry which is preliminary data.</text>
</comment>
<keyword evidence="3" id="KW-1185">Reference proteome</keyword>
<sequence>MSIDGQAHIRIARPTRDMAAAERFWVGGLGLDVLFRKEGDGTPGSHSLLMVGWPTAGWHLELVHDPAHPVDPRPTPEDLLVIYLGKEVPAELVERLERHGGTRVAAHNPYWDEWGVTLQDPDGYRLVLSTRSWSNS</sequence>
<dbReference type="InterPro" id="IPR037523">
    <property type="entry name" value="VOC_core"/>
</dbReference>
<reference evidence="2 3" key="1">
    <citation type="submission" date="2024-10" db="EMBL/GenBank/DDBJ databases">
        <title>The Natural Products Discovery Center: Release of the First 8490 Sequenced Strains for Exploring Actinobacteria Biosynthetic Diversity.</title>
        <authorList>
            <person name="Kalkreuter E."/>
            <person name="Kautsar S.A."/>
            <person name="Yang D."/>
            <person name="Bader C.D."/>
            <person name="Teijaro C.N."/>
            <person name="Fluegel L."/>
            <person name="Davis C.M."/>
            <person name="Simpson J.R."/>
            <person name="Lauterbach L."/>
            <person name="Steele A.D."/>
            <person name="Gui C."/>
            <person name="Meng S."/>
            <person name="Li G."/>
            <person name="Viehrig K."/>
            <person name="Ye F."/>
            <person name="Su P."/>
            <person name="Kiefer A.F."/>
            <person name="Nichols A."/>
            <person name="Cepeda A.J."/>
            <person name="Yan W."/>
            <person name="Fan B."/>
            <person name="Jiang Y."/>
            <person name="Adhikari A."/>
            <person name="Zheng C.-J."/>
            <person name="Schuster L."/>
            <person name="Cowan T.M."/>
            <person name="Smanski M.J."/>
            <person name="Chevrette M.G."/>
            <person name="De Carvalho L.P.S."/>
            <person name="Shen B."/>
        </authorList>
    </citation>
    <scope>NUCLEOTIDE SEQUENCE [LARGE SCALE GENOMIC DNA]</scope>
    <source>
        <strain evidence="2 3">NPDC002173</strain>
    </source>
</reference>
<dbReference type="InterPro" id="IPR058998">
    <property type="entry name" value="YycE-like_N"/>
</dbReference>
<dbReference type="InterPro" id="IPR029068">
    <property type="entry name" value="Glyas_Bleomycin-R_OHBP_Dase"/>
</dbReference>
<dbReference type="Gene3D" id="3.10.180.10">
    <property type="entry name" value="2,3-Dihydroxybiphenyl 1,2-Dioxygenase, domain 1"/>
    <property type="match status" value="1"/>
</dbReference>
<evidence type="ECO:0000313" key="2">
    <source>
        <dbReference type="EMBL" id="MFF3671499.1"/>
    </source>
</evidence>
<dbReference type="SUPFAM" id="SSF54593">
    <property type="entry name" value="Glyoxalase/Bleomycin resistance protein/Dihydroxybiphenyl dioxygenase"/>
    <property type="match status" value="1"/>
</dbReference>
<dbReference type="RefSeq" id="WP_387417675.1">
    <property type="nucleotide sequence ID" value="NZ_JBIASD010000048.1"/>
</dbReference>
<feature type="domain" description="VOC" evidence="1">
    <location>
        <begin position="5"/>
        <end position="131"/>
    </location>
</feature>
<dbReference type="Pfam" id="PF22658">
    <property type="entry name" value="YycE-like_N"/>
    <property type="match status" value="1"/>
</dbReference>
<evidence type="ECO:0000313" key="3">
    <source>
        <dbReference type="Proteomes" id="UP001602013"/>
    </source>
</evidence>
<dbReference type="PROSITE" id="PS51819">
    <property type="entry name" value="VOC"/>
    <property type="match status" value="1"/>
</dbReference>
<dbReference type="CDD" id="cd06587">
    <property type="entry name" value="VOC"/>
    <property type="match status" value="1"/>
</dbReference>
<dbReference type="EMBL" id="JBIASD010000048">
    <property type="protein sequence ID" value="MFF3671499.1"/>
    <property type="molecule type" value="Genomic_DNA"/>
</dbReference>
<name>A0ABW6T2J6_9ACTN</name>
<proteinExistence type="predicted"/>
<organism evidence="2 3">
    <name type="scientific">Microtetraspora malaysiensis</name>
    <dbReference type="NCBI Taxonomy" id="161358"/>
    <lineage>
        <taxon>Bacteria</taxon>
        <taxon>Bacillati</taxon>
        <taxon>Actinomycetota</taxon>
        <taxon>Actinomycetes</taxon>
        <taxon>Streptosporangiales</taxon>
        <taxon>Streptosporangiaceae</taxon>
        <taxon>Microtetraspora</taxon>
    </lineage>
</organism>
<accession>A0ABW6T2J6</accession>
<gene>
    <name evidence="2" type="ORF">ACFYXI_38540</name>
</gene>